<comment type="caution">
    <text evidence="3">The sequence shown here is derived from an EMBL/GenBank/DDBJ whole genome shotgun (WGS) entry which is preliminary data.</text>
</comment>
<gene>
    <name evidence="2" type="ORF">R2363_22420</name>
    <name evidence="3" type="ORF">R2363_32230</name>
</gene>
<evidence type="ECO:0000313" key="3">
    <source>
        <dbReference type="EMBL" id="MDX2296828.1"/>
    </source>
</evidence>
<evidence type="ECO:0000313" key="2">
    <source>
        <dbReference type="EMBL" id="MDX2294924.1"/>
    </source>
</evidence>
<organism evidence="3 4">
    <name type="scientific">Streptomyces roseolus</name>
    <dbReference type="NCBI Taxonomy" id="67358"/>
    <lineage>
        <taxon>Bacteria</taxon>
        <taxon>Bacillati</taxon>
        <taxon>Actinomycetota</taxon>
        <taxon>Actinomycetes</taxon>
        <taxon>Kitasatosporales</taxon>
        <taxon>Streptomycetaceae</taxon>
        <taxon>Streptomyces</taxon>
    </lineage>
</organism>
<name>A0ABU4KGA5_9ACTN</name>
<evidence type="ECO:0000313" key="4">
    <source>
        <dbReference type="Proteomes" id="UP001278571"/>
    </source>
</evidence>
<accession>A0ABU4KGA5</accession>
<reference evidence="3 4" key="1">
    <citation type="submission" date="2023-10" db="EMBL/GenBank/DDBJ databases">
        <authorList>
            <person name="Wang X.X."/>
        </authorList>
    </citation>
    <scope>NUCLEOTIDE SEQUENCE [LARGE SCALE GENOMIC DNA]</scope>
    <source>
        <strain evidence="3 4">NBRC 12816</strain>
    </source>
</reference>
<keyword evidence="1" id="KW-1133">Transmembrane helix</keyword>
<keyword evidence="4" id="KW-1185">Reference proteome</keyword>
<keyword evidence="1" id="KW-0472">Membrane</keyword>
<evidence type="ECO:0000256" key="1">
    <source>
        <dbReference type="SAM" id="Phobius"/>
    </source>
</evidence>
<dbReference type="EMBL" id="JAWJZF010000420">
    <property type="protein sequence ID" value="MDX2294924.1"/>
    <property type="molecule type" value="Genomic_DNA"/>
</dbReference>
<sequence>MTDTSDTRPTEGEAPLRRQSRLQRLMRYVPLIAPVLLFAVPCWV</sequence>
<dbReference type="EMBL" id="JAWJZF010000504">
    <property type="protein sequence ID" value="MDX2296828.1"/>
    <property type="molecule type" value="Genomic_DNA"/>
</dbReference>
<proteinExistence type="predicted"/>
<keyword evidence="1" id="KW-0812">Transmembrane</keyword>
<feature type="non-terminal residue" evidence="3">
    <location>
        <position position="44"/>
    </location>
</feature>
<protein>
    <submittedName>
        <fullName evidence="3">Metallophosphoesterase</fullName>
    </submittedName>
</protein>
<feature type="transmembrane region" description="Helical" evidence="1">
    <location>
        <begin position="25"/>
        <end position="43"/>
    </location>
</feature>
<dbReference type="Proteomes" id="UP001278571">
    <property type="component" value="Unassembled WGS sequence"/>
</dbReference>